<dbReference type="InterPro" id="IPR037171">
    <property type="entry name" value="NagB/RpiA_transferase-like"/>
</dbReference>
<dbReference type="GO" id="GO:0042802">
    <property type="term" value="F:identical protein binding"/>
    <property type="evidence" value="ECO:0007669"/>
    <property type="project" value="TreeGrafter"/>
</dbReference>
<name>A0A1H4BIY0_9SPHI</name>
<dbReference type="GO" id="GO:0005737">
    <property type="term" value="C:cytoplasm"/>
    <property type="evidence" value="ECO:0007669"/>
    <property type="project" value="TreeGrafter"/>
</dbReference>
<gene>
    <name evidence="3" type="ORF">SAMN05443550_103364</name>
</gene>
<dbReference type="Gene3D" id="3.40.50.1360">
    <property type="match status" value="1"/>
</dbReference>
<dbReference type="PANTHER" id="PTHR11280">
    <property type="entry name" value="GLUCOSAMINE-6-PHOSPHATE ISOMERASE"/>
    <property type="match status" value="1"/>
</dbReference>
<dbReference type="CDD" id="cd01399">
    <property type="entry name" value="GlcN6P_deaminase"/>
    <property type="match status" value="1"/>
</dbReference>
<dbReference type="Pfam" id="PF01182">
    <property type="entry name" value="Glucosamine_iso"/>
    <property type="match status" value="1"/>
</dbReference>
<evidence type="ECO:0000313" key="4">
    <source>
        <dbReference type="Proteomes" id="UP000198850"/>
    </source>
</evidence>
<evidence type="ECO:0000313" key="3">
    <source>
        <dbReference type="EMBL" id="SEA47988.1"/>
    </source>
</evidence>
<sequence length="254" mass="27970">MKITITKNEEEFNVTAAWRIIAQMLEKPNAVIGLSTGQTTIDMHRLLSEIHAQYPFDVSDITLFNVDELTNLPREYAGSCYTRILQQVAAPLGIPERNFIMPPTLSYDFEKECLLFEKRLLERGGADLQMLGIGTNGHIGINQPGTPFESETWVAALDPDLEARVCRETQLKQGTKPGGLTRGIKNIMHTRKVILIAKGSHKASIIAQAVLGPVTTDIPASVLQLHPNCEILVDAEAGAEIAAYAEQRGYSFRG</sequence>
<dbReference type="Proteomes" id="UP000198850">
    <property type="component" value="Unassembled WGS sequence"/>
</dbReference>
<dbReference type="PANTHER" id="PTHR11280:SF5">
    <property type="entry name" value="GLUCOSAMINE-6-PHOSPHATE ISOMERASE"/>
    <property type="match status" value="1"/>
</dbReference>
<dbReference type="OrthoDB" id="9791139at2"/>
<keyword evidence="4" id="KW-1185">Reference proteome</keyword>
<reference evidence="3 4" key="1">
    <citation type="submission" date="2016-10" db="EMBL/GenBank/DDBJ databases">
        <authorList>
            <person name="de Groot N.N."/>
        </authorList>
    </citation>
    <scope>NUCLEOTIDE SEQUENCE [LARGE SCALE GENOMIC DNA]</scope>
    <source>
        <strain evidence="3 4">DSM 19033</strain>
    </source>
</reference>
<dbReference type="EMBL" id="FNRA01000003">
    <property type="protein sequence ID" value="SEA47988.1"/>
    <property type="molecule type" value="Genomic_DNA"/>
</dbReference>
<evidence type="ECO:0000259" key="2">
    <source>
        <dbReference type="Pfam" id="PF01182"/>
    </source>
</evidence>
<keyword evidence="1" id="KW-0378">Hydrolase</keyword>
<dbReference type="AlphaFoldDB" id="A0A1H4BIY0"/>
<protein>
    <submittedName>
        <fullName evidence="3">Glucosamine-6-phosphate deaminase</fullName>
    </submittedName>
</protein>
<dbReference type="GO" id="GO:0004342">
    <property type="term" value="F:glucosamine-6-phosphate deaminase activity"/>
    <property type="evidence" value="ECO:0007669"/>
    <property type="project" value="InterPro"/>
</dbReference>
<dbReference type="GO" id="GO:0005975">
    <property type="term" value="P:carbohydrate metabolic process"/>
    <property type="evidence" value="ECO:0007669"/>
    <property type="project" value="InterPro"/>
</dbReference>
<proteinExistence type="predicted"/>
<dbReference type="SUPFAM" id="SSF100950">
    <property type="entry name" value="NagB/RpiA/CoA transferase-like"/>
    <property type="match status" value="1"/>
</dbReference>
<organism evidence="3 4">
    <name type="scientific">Pedobacter hartonius</name>
    <dbReference type="NCBI Taxonomy" id="425514"/>
    <lineage>
        <taxon>Bacteria</taxon>
        <taxon>Pseudomonadati</taxon>
        <taxon>Bacteroidota</taxon>
        <taxon>Sphingobacteriia</taxon>
        <taxon>Sphingobacteriales</taxon>
        <taxon>Sphingobacteriaceae</taxon>
        <taxon>Pedobacter</taxon>
    </lineage>
</organism>
<dbReference type="InterPro" id="IPR006148">
    <property type="entry name" value="Glc/Gal-6P_isomerase"/>
</dbReference>
<dbReference type="InterPro" id="IPR004547">
    <property type="entry name" value="Glucosamine6P_isomerase"/>
</dbReference>
<dbReference type="STRING" id="425514.SAMN05443550_103364"/>
<evidence type="ECO:0000256" key="1">
    <source>
        <dbReference type="ARBA" id="ARBA00022801"/>
    </source>
</evidence>
<feature type="domain" description="Glucosamine/galactosamine-6-phosphate isomerase" evidence="2">
    <location>
        <begin position="22"/>
        <end position="224"/>
    </location>
</feature>
<dbReference type="GO" id="GO:0019262">
    <property type="term" value="P:N-acetylneuraminate catabolic process"/>
    <property type="evidence" value="ECO:0007669"/>
    <property type="project" value="TreeGrafter"/>
</dbReference>
<dbReference type="GO" id="GO:0006046">
    <property type="term" value="P:N-acetylglucosamine catabolic process"/>
    <property type="evidence" value="ECO:0007669"/>
    <property type="project" value="TreeGrafter"/>
</dbReference>
<dbReference type="GO" id="GO:0006043">
    <property type="term" value="P:glucosamine catabolic process"/>
    <property type="evidence" value="ECO:0007669"/>
    <property type="project" value="TreeGrafter"/>
</dbReference>
<dbReference type="RefSeq" id="WP_090556153.1">
    <property type="nucleotide sequence ID" value="NZ_FNRA01000003.1"/>
</dbReference>
<accession>A0A1H4BIY0</accession>